<dbReference type="InterPro" id="IPR007387">
    <property type="entry name" value="TRAP_DctQ"/>
</dbReference>
<keyword evidence="3" id="KW-1003">Cell membrane</keyword>
<proteinExistence type="inferred from homology"/>
<dbReference type="KEGG" id="nhy:JQS43_10240"/>
<comment type="similarity">
    <text evidence="8">Belongs to the TRAP transporter small permease family.</text>
</comment>
<evidence type="ECO:0000259" key="10">
    <source>
        <dbReference type="Pfam" id="PF04290"/>
    </source>
</evidence>
<evidence type="ECO:0000256" key="2">
    <source>
        <dbReference type="ARBA" id="ARBA00022448"/>
    </source>
</evidence>
<evidence type="ECO:0000313" key="11">
    <source>
        <dbReference type="EMBL" id="QSB16615.1"/>
    </source>
</evidence>
<feature type="transmembrane region" description="Helical" evidence="9">
    <location>
        <begin position="26"/>
        <end position="47"/>
    </location>
</feature>
<reference evidence="11" key="1">
    <citation type="submission" date="2021-02" db="EMBL/GenBank/DDBJ databases">
        <title>Natrosporangium hydrolyticum gen. nov., sp. nov, a haloalkaliphilic actinobacterium from a soda solonchak soil.</title>
        <authorList>
            <person name="Sorokin D.Y."/>
            <person name="Khijniak T.V."/>
            <person name="Zakharycheva A.P."/>
            <person name="Boueva O.V."/>
            <person name="Ariskina E.V."/>
            <person name="Hahnke R.L."/>
            <person name="Bunk B."/>
            <person name="Sproer C."/>
            <person name="Schumann P."/>
            <person name="Evtushenko L.I."/>
            <person name="Kublanov I.V."/>
        </authorList>
    </citation>
    <scope>NUCLEOTIDE SEQUENCE</scope>
    <source>
        <strain evidence="11">DSM 106523</strain>
    </source>
</reference>
<protein>
    <submittedName>
        <fullName evidence="11">TRAP transporter small permease</fullName>
    </submittedName>
</protein>
<accession>A0A895YKV6</accession>
<dbReference type="GO" id="GO:0022857">
    <property type="term" value="F:transmembrane transporter activity"/>
    <property type="evidence" value="ECO:0007669"/>
    <property type="project" value="TreeGrafter"/>
</dbReference>
<sequence>MTMLGLLGWTVVDIVGRTFFNAPMRGTVELTELAVVILVYLGLSYAESRDSHIAVDLLYQRLGVRGRLLLRVFAGAVSLLVISVLTWRLFVYAGQLDTGGYTTGILRLPLYPVALLAVLGAAAFWLAVFANTAVSLLALMRGHRDGD</sequence>
<dbReference type="Pfam" id="PF04290">
    <property type="entry name" value="DctQ"/>
    <property type="match status" value="1"/>
</dbReference>
<gene>
    <name evidence="11" type="ORF">JQS43_10240</name>
</gene>
<dbReference type="AlphaFoldDB" id="A0A895YKV6"/>
<evidence type="ECO:0000256" key="8">
    <source>
        <dbReference type="ARBA" id="ARBA00038436"/>
    </source>
</evidence>
<evidence type="ECO:0000256" key="9">
    <source>
        <dbReference type="SAM" id="Phobius"/>
    </source>
</evidence>
<dbReference type="GO" id="GO:0015740">
    <property type="term" value="P:C4-dicarboxylate transport"/>
    <property type="evidence" value="ECO:0007669"/>
    <property type="project" value="TreeGrafter"/>
</dbReference>
<feature type="transmembrane region" description="Helical" evidence="9">
    <location>
        <begin position="68"/>
        <end position="90"/>
    </location>
</feature>
<evidence type="ECO:0000256" key="1">
    <source>
        <dbReference type="ARBA" id="ARBA00004429"/>
    </source>
</evidence>
<evidence type="ECO:0000256" key="4">
    <source>
        <dbReference type="ARBA" id="ARBA00022519"/>
    </source>
</evidence>
<dbReference type="GO" id="GO:0005886">
    <property type="term" value="C:plasma membrane"/>
    <property type="evidence" value="ECO:0007669"/>
    <property type="project" value="UniProtKB-SubCell"/>
</dbReference>
<feature type="transmembrane region" description="Helical" evidence="9">
    <location>
        <begin position="110"/>
        <end position="139"/>
    </location>
</feature>
<evidence type="ECO:0000256" key="7">
    <source>
        <dbReference type="ARBA" id="ARBA00023136"/>
    </source>
</evidence>
<dbReference type="Proteomes" id="UP000662857">
    <property type="component" value="Chromosome"/>
</dbReference>
<dbReference type="InterPro" id="IPR055348">
    <property type="entry name" value="DctQ"/>
</dbReference>
<feature type="domain" description="Tripartite ATP-independent periplasmic transporters DctQ component" evidence="10">
    <location>
        <begin position="8"/>
        <end position="133"/>
    </location>
</feature>
<evidence type="ECO:0000256" key="6">
    <source>
        <dbReference type="ARBA" id="ARBA00022989"/>
    </source>
</evidence>
<keyword evidence="12" id="KW-1185">Reference proteome</keyword>
<organism evidence="11 12">
    <name type="scientific">Natronosporangium hydrolyticum</name>
    <dbReference type="NCBI Taxonomy" id="2811111"/>
    <lineage>
        <taxon>Bacteria</taxon>
        <taxon>Bacillati</taxon>
        <taxon>Actinomycetota</taxon>
        <taxon>Actinomycetes</taxon>
        <taxon>Micromonosporales</taxon>
        <taxon>Micromonosporaceae</taxon>
        <taxon>Natronosporangium</taxon>
    </lineage>
</organism>
<comment type="subcellular location">
    <subcellularLocation>
        <location evidence="1">Cell inner membrane</location>
        <topology evidence="1">Multi-pass membrane protein</topology>
    </subcellularLocation>
</comment>
<evidence type="ECO:0000256" key="3">
    <source>
        <dbReference type="ARBA" id="ARBA00022475"/>
    </source>
</evidence>
<dbReference type="PANTHER" id="PTHR35011">
    <property type="entry name" value="2,3-DIKETO-L-GULONATE TRAP TRANSPORTER SMALL PERMEASE PROTEIN YIAM"/>
    <property type="match status" value="1"/>
</dbReference>
<evidence type="ECO:0000256" key="5">
    <source>
        <dbReference type="ARBA" id="ARBA00022692"/>
    </source>
</evidence>
<keyword evidence="4" id="KW-0997">Cell inner membrane</keyword>
<keyword evidence="7 9" id="KW-0472">Membrane</keyword>
<keyword evidence="6 9" id="KW-1133">Transmembrane helix</keyword>
<dbReference type="EMBL" id="CP070499">
    <property type="protein sequence ID" value="QSB16615.1"/>
    <property type="molecule type" value="Genomic_DNA"/>
</dbReference>
<keyword evidence="2" id="KW-0813">Transport</keyword>
<evidence type="ECO:0000313" key="12">
    <source>
        <dbReference type="Proteomes" id="UP000662857"/>
    </source>
</evidence>
<keyword evidence="5 9" id="KW-0812">Transmembrane</keyword>
<dbReference type="PANTHER" id="PTHR35011:SF2">
    <property type="entry name" value="2,3-DIKETO-L-GULONATE TRAP TRANSPORTER SMALL PERMEASE PROTEIN YIAM"/>
    <property type="match status" value="1"/>
</dbReference>
<name>A0A895YKV6_9ACTN</name>